<dbReference type="eggNOG" id="COG2384">
    <property type="taxonomic scope" value="Bacteria"/>
</dbReference>
<dbReference type="Pfam" id="PF12847">
    <property type="entry name" value="Methyltransf_18"/>
    <property type="match status" value="1"/>
</dbReference>
<protein>
    <recommendedName>
        <fullName evidence="3">SAM-dependent methyltransferase</fullName>
    </recommendedName>
</protein>
<dbReference type="OrthoDB" id="5295572at2"/>
<dbReference type="PATRIC" id="fig|862908.3.peg.1748"/>
<dbReference type="KEGG" id="bmx:BMS_1844"/>
<dbReference type="SUPFAM" id="SSF53335">
    <property type="entry name" value="S-adenosyl-L-methionine-dependent methyltransferases"/>
    <property type="match status" value="1"/>
</dbReference>
<sequence length="215" mass="25141">MSNTKRIPYLINLIDKEYSYIWDLCCDHGNIGIGLGQKFPSTKIIFNDIIPSITNALREKLESLPNLNSKRFKIITASAKKLKIDKDNSLVIIAGVGGRQAREFLEEILRSESQNFDLLLCTHYQQEELREFLIQKNFGLLRSELIFDKLRPYEVLYVSREVENDIPSFSTELLNRDDVAAREYFTKKYRYLEKKRNKSENELKAQEEIKGLLKL</sequence>
<dbReference type="PANTHER" id="PTHR38451:SF1">
    <property type="entry name" value="TRNA (ADENINE(22)-N(1))-METHYLTRANSFERASE"/>
    <property type="match status" value="1"/>
</dbReference>
<evidence type="ECO:0000313" key="1">
    <source>
        <dbReference type="EMBL" id="CBW26664.1"/>
    </source>
</evidence>
<dbReference type="RefSeq" id="WP_014244445.1">
    <property type="nucleotide sequence ID" value="NC_016620.1"/>
</dbReference>
<dbReference type="AlphaFoldDB" id="E1X204"/>
<dbReference type="Proteomes" id="UP000008963">
    <property type="component" value="Chromosome"/>
</dbReference>
<proteinExistence type="predicted"/>
<reference evidence="2" key="1">
    <citation type="journal article" date="2013" name="ISME J.">
        <title>A small predatory core genome in the divergent marine Bacteriovorax marinus SJ and the terrestrial Bdellovibrio bacteriovorus.</title>
        <authorList>
            <person name="Crossman L.C."/>
            <person name="Chen H."/>
            <person name="Cerdeno-Tarraga A.M."/>
            <person name="Brooks K."/>
            <person name="Quail M.A."/>
            <person name="Pineiro S.A."/>
            <person name="Hobley L."/>
            <person name="Sockett R.E."/>
            <person name="Bentley S.D."/>
            <person name="Parkhill J."/>
            <person name="Williams H.N."/>
            <person name="Stine O.C."/>
        </authorList>
    </citation>
    <scope>NUCLEOTIDE SEQUENCE [LARGE SCALE GENOMIC DNA]</scope>
    <source>
        <strain evidence="2">ATCC BAA-682 / DSM 15412 / SJ</strain>
    </source>
</reference>
<evidence type="ECO:0000313" key="2">
    <source>
        <dbReference type="Proteomes" id="UP000008963"/>
    </source>
</evidence>
<evidence type="ECO:0008006" key="3">
    <source>
        <dbReference type="Google" id="ProtNLM"/>
    </source>
</evidence>
<gene>
    <name evidence="1" type="ordered locus">BMS_1844</name>
</gene>
<name>E1X204_HALMS</name>
<dbReference type="InterPro" id="IPR029063">
    <property type="entry name" value="SAM-dependent_MTases_sf"/>
</dbReference>
<keyword evidence="2" id="KW-1185">Reference proteome</keyword>
<dbReference type="EMBL" id="FQ312005">
    <property type="protein sequence ID" value="CBW26664.1"/>
    <property type="molecule type" value="Genomic_DNA"/>
</dbReference>
<dbReference type="HOGENOM" id="CLU_098320_0_0_7"/>
<accession>E1X204</accession>
<dbReference type="STRING" id="862908.BMS_1844"/>
<dbReference type="PANTHER" id="PTHR38451">
    <property type="entry name" value="TRNA (ADENINE(22)-N(1))-METHYLTRANSFERASE"/>
    <property type="match status" value="1"/>
</dbReference>
<dbReference type="Gene3D" id="3.40.50.150">
    <property type="entry name" value="Vaccinia Virus protein VP39"/>
    <property type="match status" value="1"/>
</dbReference>
<organism evidence="1 2">
    <name type="scientific">Halobacteriovorax marinus (strain ATCC BAA-682 / DSM 15412 / SJ)</name>
    <name type="common">Bacteriovorax marinus</name>
    <dbReference type="NCBI Taxonomy" id="862908"/>
    <lineage>
        <taxon>Bacteria</taxon>
        <taxon>Pseudomonadati</taxon>
        <taxon>Bdellovibrionota</taxon>
        <taxon>Bacteriovoracia</taxon>
        <taxon>Bacteriovoracales</taxon>
        <taxon>Halobacteriovoraceae</taxon>
        <taxon>Halobacteriovorax</taxon>
    </lineage>
</organism>